<protein>
    <recommendedName>
        <fullName evidence="4">DUF4281 domain-containing protein</fullName>
    </recommendedName>
</protein>
<keyword evidence="3" id="KW-1185">Reference proteome</keyword>
<feature type="transmembrane region" description="Helical" evidence="1">
    <location>
        <begin position="33"/>
        <end position="54"/>
    </location>
</feature>
<evidence type="ECO:0000313" key="3">
    <source>
        <dbReference type="Proteomes" id="UP001501637"/>
    </source>
</evidence>
<keyword evidence="1" id="KW-1133">Transmembrane helix</keyword>
<organism evidence="2 3">
    <name type="scientific">Streptomyces rectiviolaceus</name>
    <dbReference type="NCBI Taxonomy" id="332591"/>
    <lineage>
        <taxon>Bacteria</taxon>
        <taxon>Bacillati</taxon>
        <taxon>Actinomycetota</taxon>
        <taxon>Actinomycetes</taxon>
        <taxon>Kitasatosporales</taxon>
        <taxon>Streptomycetaceae</taxon>
        <taxon>Streptomyces</taxon>
    </lineage>
</organism>
<comment type="caution">
    <text evidence="2">The sequence shown here is derived from an EMBL/GenBank/DDBJ whole genome shotgun (WGS) entry which is preliminary data.</text>
</comment>
<keyword evidence="1" id="KW-0472">Membrane</keyword>
<reference evidence="3" key="1">
    <citation type="journal article" date="2019" name="Int. J. Syst. Evol. Microbiol.">
        <title>The Global Catalogue of Microorganisms (GCM) 10K type strain sequencing project: providing services to taxonomists for standard genome sequencing and annotation.</title>
        <authorList>
            <consortium name="The Broad Institute Genomics Platform"/>
            <consortium name="The Broad Institute Genome Sequencing Center for Infectious Disease"/>
            <person name="Wu L."/>
            <person name="Ma J."/>
        </authorList>
    </citation>
    <scope>NUCLEOTIDE SEQUENCE [LARGE SCALE GENOMIC DNA]</scope>
    <source>
        <strain evidence="3">JCM 9092</strain>
    </source>
</reference>
<gene>
    <name evidence="2" type="ORF">GCM10010449_44900</name>
</gene>
<evidence type="ECO:0008006" key="4">
    <source>
        <dbReference type="Google" id="ProtNLM"/>
    </source>
</evidence>
<name>A0ABP6MKR2_9ACTN</name>
<dbReference type="RefSeq" id="WP_344523074.1">
    <property type="nucleotide sequence ID" value="NZ_BAAAUG010000078.1"/>
</dbReference>
<feature type="transmembrane region" description="Helical" evidence="1">
    <location>
        <begin position="114"/>
        <end position="135"/>
    </location>
</feature>
<evidence type="ECO:0000256" key="1">
    <source>
        <dbReference type="SAM" id="Phobius"/>
    </source>
</evidence>
<keyword evidence="1" id="KW-0812">Transmembrane</keyword>
<dbReference type="Pfam" id="PF14108">
    <property type="entry name" value="ABA4-like"/>
    <property type="match status" value="1"/>
</dbReference>
<accession>A0ABP6MKR2</accession>
<dbReference type="InterPro" id="IPR025461">
    <property type="entry name" value="ABA4-like"/>
</dbReference>
<sequence>MTGFLFELSFWLAAPVWLLMIFAPGWRTTARVAASPLTVVPILAVYVAMALPVFPELWAAVSSPDIDGFRELLVLANGAGAIWAQVIAWDLLIGQWMYREARRIGIHPLVMGPLLVLTILLSPFGLLLFLALRAVRVARAARTAQRGLDQPRSASPVGSMPF</sequence>
<dbReference type="Proteomes" id="UP001501637">
    <property type="component" value="Unassembled WGS sequence"/>
</dbReference>
<evidence type="ECO:0000313" key="2">
    <source>
        <dbReference type="EMBL" id="GAA3117765.1"/>
    </source>
</evidence>
<dbReference type="EMBL" id="BAAAUG010000078">
    <property type="protein sequence ID" value="GAA3117765.1"/>
    <property type="molecule type" value="Genomic_DNA"/>
</dbReference>
<proteinExistence type="predicted"/>
<feature type="transmembrane region" description="Helical" evidence="1">
    <location>
        <begin position="74"/>
        <end position="93"/>
    </location>
</feature>
<feature type="transmembrane region" description="Helical" evidence="1">
    <location>
        <begin position="6"/>
        <end position="26"/>
    </location>
</feature>